<dbReference type="AlphaFoldDB" id="A0A316F3X0"/>
<reference evidence="2 3" key="1">
    <citation type="submission" date="2018-05" db="EMBL/GenBank/DDBJ databases">
        <title>Genomic Encyclopedia of Type Strains, Phase IV (KMG-V): Genome sequencing to study the core and pangenomes of soil and plant-associated prokaryotes.</title>
        <authorList>
            <person name="Whitman W."/>
        </authorList>
    </citation>
    <scope>NUCLEOTIDE SEQUENCE [LARGE SCALE GENOMIC DNA]</scope>
    <source>
        <strain evidence="2 3">SLV-132</strain>
    </source>
</reference>
<proteinExistence type="predicted"/>
<feature type="transmembrane region" description="Helical" evidence="1">
    <location>
        <begin position="351"/>
        <end position="369"/>
    </location>
</feature>
<protein>
    <submittedName>
        <fullName evidence="2">PST family polysaccharide transporter</fullName>
    </submittedName>
</protein>
<organism evidence="2 3">
    <name type="scientific">Cupriavidus plantarum</name>
    <dbReference type="NCBI Taxonomy" id="942865"/>
    <lineage>
        <taxon>Bacteria</taxon>
        <taxon>Pseudomonadati</taxon>
        <taxon>Pseudomonadota</taxon>
        <taxon>Betaproteobacteria</taxon>
        <taxon>Burkholderiales</taxon>
        <taxon>Burkholderiaceae</taxon>
        <taxon>Cupriavidus</taxon>
    </lineage>
</organism>
<feature type="transmembrane region" description="Helical" evidence="1">
    <location>
        <begin position="102"/>
        <end position="125"/>
    </location>
</feature>
<dbReference type="EMBL" id="QGGT01000001">
    <property type="protein sequence ID" value="PWK38293.1"/>
    <property type="molecule type" value="Genomic_DNA"/>
</dbReference>
<dbReference type="InterPro" id="IPR052556">
    <property type="entry name" value="PolySynth_Transporter"/>
</dbReference>
<dbReference type="PANTHER" id="PTHR43424">
    <property type="entry name" value="LOCUS PUTATIVE PROTEIN 1-RELATED"/>
    <property type="match status" value="1"/>
</dbReference>
<evidence type="ECO:0000256" key="1">
    <source>
        <dbReference type="SAM" id="Phobius"/>
    </source>
</evidence>
<feature type="transmembrane region" description="Helical" evidence="1">
    <location>
        <begin position="238"/>
        <end position="265"/>
    </location>
</feature>
<keyword evidence="1" id="KW-0472">Membrane</keyword>
<feature type="transmembrane region" description="Helical" evidence="1">
    <location>
        <begin position="76"/>
        <end position="96"/>
    </location>
</feature>
<gene>
    <name evidence="2" type="ORF">C7419_1012188</name>
</gene>
<keyword evidence="1" id="KW-1133">Transmembrane helix</keyword>
<keyword evidence="3" id="KW-1185">Reference proteome</keyword>
<keyword evidence="1" id="KW-0812">Transmembrane</keyword>
<sequence length="401" mass="42945">MLLDRGAQVLVGLGIVAILARSLGTDGFAAYQYAQSVVFICASVALICGGEVVVPRLIAQPDPAAQHRLLAHVFRLRWWGACIGYVLVGVFLLASSHAGPSWAPALILGFAILLREPSGVVIAWMQAHTRNWPGVSVNLASLMLKAVAVAALAWAGVHAPSAYAGAVLAEALLTAALLALYYRRRMPHRCAAYDGALTRQLFHDGALFWMSFMLMMAARRVDQLLLRPHVPTAEFAAYAATIQIVENFTAVATILAGGIAPLYVYARGDARIAIRHVLRLTVFMTALGVVGASALIAMAPWIVHWLYGAAFADATSLLQLVLMVSPLVFADVGLTVLAAHLRRPRWIAIKWGIACVATIAVDWFAIPRFGAHGAILGYAVASAITVLTGLCLWVVAWRSAR</sequence>
<dbReference type="PANTHER" id="PTHR43424:SF1">
    <property type="entry name" value="LOCUS PUTATIVE PROTEIN 1-RELATED"/>
    <property type="match status" value="1"/>
</dbReference>
<name>A0A316F3X0_9BURK</name>
<evidence type="ECO:0000313" key="2">
    <source>
        <dbReference type="EMBL" id="PWK38293.1"/>
    </source>
</evidence>
<dbReference type="Proteomes" id="UP000245754">
    <property type="component" value="Unassembled WGS sequence"/>
</dbReference>
<evidence type="ECO:0000313" key="3">
    <source>
        <dbReference type="Proteomes" id="UP000245754"/>
    </source>
</evidence>
<feature type="transmembrane region" description="Helical" evidence="1">
    <location>
        <begin position="201"/>
        <end position="218"/>
    </location>
</feature>
<feature type="transmembrane region" description="Helical" evidence="1">
    <location>
        <begin position="277"/>
        <end position="302"/>
    </location>
</feature>
<comment type="caution">
    <text evidence="2">The sequence shown here is derived from an EMBL/GenBank/DDBJ whole genome shotgun (WGS) entry which is preliminary data.</text>
</comment>
<feature type="transmembrane region" description="Helical" evidence="1">
    <location>
        <begin position="162"/>
        <end position="181"/>
    </location>
</feature>
<feature type="transmembrane region" description="Helical" evidence="1">
    <location>
        <begin position="34"/>
        <end position="55"/>
    </location>
</feature>
<feature type="transmembrane region" description="Helical" evidence="1">
    <location>
        <begin position="137"/>
        <end position="156"/>
    </location>
</feature>
<feature type="transmembrane region" description="Helical" evidence="1">
    <location>
        <begin position="317"/>
        <end position="339"/>
    </location>
</feature>
<feature type="transmembrane region" description="Helical" evidence="1">
    <location>
        <begin position="375"/>
        <end position="397"/>
    </location>
</feature>
<accession>A0A316F3X0</accession>